<feature type="transmembrane region" description="Helical" evidence="10">
    <location>
        <begin position="6"/>
        <end position="24"/>
    </location>
</feature>
<feature type="domain" description="P-type ATPase A" evidence="11">
    <location>
        <begin position="116"/>
        <end position="214"/>
    </location>
</feature>
<dbReference type="EMBL" id="JAKLTY010000007">
    <property type="protein sequence ID" value="MCG2627472.1"/>
    <property type="molecule type" value="Genomic_DNA"/>
</dbReference>
<dbReference type="Gene3D" id="3.40.1110.10">
    <property type="entry name" value="Calcium-transporting ATPase, cytoplasmic domain N"/>
    <property type="match status" value="1"/>
</dbReference>
<evidence type="ECO:0000259" key="11">
    <source>
        <dbReference type="Pfam" id="PF00122"/>
    </source>
</evidence>
<keyword evidence="3 10" id="KW-0812">Transmembrane</keyword>
<dbReference type="AlphaFoldDB" id="A0A9X1R4V8"/>
<dbReference type="GO" id="GO:0016463">
    <property type="term" value="F:P-type zinc transporter activity"/>
    <property type="evidence" value="ECO:0007669"/>
    <property type="project" value="UniProtKB-EC"/>
</dbReference>
<dbReference type="PROSITE" id="PS00154">
    <property type="entry name" value="ATPASE_E1_E2"/>
    <property type="match status" value="1"/>
</dbReference>
<dbReference type="RefSeq" id="WP_237890256.1">
    <property type="nucleotide sequence ID" value="NZ_JAKLTY010000007.1"/>
</dbReference>
<feature type="transmembrane region" description="Helical" evidence="10">
    <location>
        <begin position="66"/>
        <end position="91"/>
    </location>
</feature>
<dbReference type="PANTHER" id="PTHR48085:SF5">
    <property type="entry name" value="CADMIUM_ZINC-TRANSPORTING ATPASE HMA4-RELATED"/>
    <property type="match status" value="1"/>
</dbReference>
<keyword evidence="7 10" id="KW-0472">Membrane</keyword>
<dbReference type="Pfam" id="PF00702">
    <property type="entry name" value="Hydrolase"/>
    <property type="match status" value="1"/>
</dbReference>
<evidence type="ECO:0000256" key="7">
    <source>
        <dbReference type="ARBA" id="ARBA00023136"/>
    </source>
</evidence>
<keyword evidence="4 10" id="KW-0479">Metal-binding</keyword>
<dbReference type="GO" id="GO:0005524">
    <property type="term" value="F:ATP binding"/>
    <property type="evidence" value="ECO:0007669"/>
    <property type="project" value="UniProtKB-UniRule"/>
</dbReference>
<evidence type="ECO:0000256" key="4">
    <source>
        <dbReference type="ARBA" id="ARBA00022723"/>
    </source>
</evidence>
<dbReference type="InterPro" id="IPR036412">
    <property type="entry name" value="HAD-like_sf"/>
</dbReference>
<dbReference type="InterPro" id="IPR051014">
    <property type="entry name" value="Cation_Transport_ATPase_IB"/>
</dbReference>
<dbReference type="Gene3D" id="1.20.120.520">
    <property type="entry name" value="nmb1532 protein domain like"/>
    <property type="match status" value="1"/>
</dbReference>
<evidence type="ECO:0000256" key="5">
    <source>
        <dbReference type="ARBA" id="ARBA00022967"/>
    </source>
</evidence>
<evidence type="ECO:0000313" key="13">
    <source>
        <dbReference type="EMBL" id="MCG2627472.1"/>
    </source>
</evidence>
<evidence type="ECO:0000256" key="2">
    <source>
        <dbReference type="ARBA" id="ARBA00006024"/>
    </source>
</evidence>
<dbReference type="Gene3D" id="3.40.50.1000">
    <property type="entry name" value="HAD superfamily/HAD-like"/>
    <property type="match status" value="1"/>
</dbReference>
<name>A0A9X1R4V8_9BRAD</name>
<dbReference type="GO" id="GO:0015086">
    <property type="term" value="F:cadmium ion transmembrane transporter activity"/>
    <property type="evidence" value="ECO:0007669"/>
    <property type="project" value="TreeGrafter"/>
</dbReference>
<dbReference type="EC" id="7.2.2.12" evidence="8"/>
<dbReference type="GO" id="GO:0046872">
    <property type="term" value="F:metal ion binding"/>
    <property type="evidence" value="ECO:0007669"/>
    <property type="project" value="UniProtKB-KW"/>
</dbReference>
<dbReference type="InterPro" id="IPR023299">
    <property type="entry name" value="ATPase_P-typ_cyto_dom_N"/>
</dbReference>
<feature type="domain" description="Hemerythrin-like" evidence="12">
    <location>
        <begin position="628"/>
        <end position="757"/>
    </location>
</feature>
<dbReference type="InterPro" id="IPR008250">
    <property type="entry name" value="ATPase_P-typ_transduc_dom_A_sf"/>
</dbReference>
<dbReference type="NCBIfam" id="TIGR01494">
    <property type="entry name" value="ATPase_P-type"/>
    <property type="match status" value="1"/>
</dbReference>
<evidence type="ECO:0000256" key="8">
    <source>
        <dbReference type="ARBA" id="ARBA00039097"/>
    </source>
</evidence>
<feature type="transmembrane region" description="Helical" evidence="10">
    <location>
        <begin position="561"/>
        <end position="585"/>
    </location>
</feature>
<evidence type="ECO:0000256" key="6">
    <source>
        <dbReference type="ARBA" id="ARBA00022989"/>
    </source>
</evidence>
<dbReference type="InterPro" id="IPR023214">
    <property type="entry name" value="HAD_sf"/>
</dbReference>
<evidence type="ECO:0000313" key="14">
    <source>
        <dbReference type="Proteomes" id="UP001139054"/>
    </source>
</evidence>
<evidence type="ECO:0000256" key="1">
    <source>
        <dbReference type="ARBA" id="ARBA00004370"/>
    </source>
</evidence>
<dbReference type="Pfam" id="PF00122">
    <property type="entry name" value="E1-E2_ATPase"/>
    <property type="match status" value="1"/>
</dbReference>
<comment type="catalytic activity">
    <reaction evidence="9">
        <text>Zn(2+)(in) + ATP + H2O = Zn(2+)(out) + ADP + phosphate + H(+)</text>
        <dbReference type="Rhea" id="RHEA:20621"/>
        <dbReference type="ChEBI" id="CHEBI:15377"/>
        <dbReference type="ChEBI" id="CHEBI:15378"/>
        <dbReference type="ChEBI" id="CHEBI:29105"/>
        <dbReference type="ChEBI" id="CHEBI:30616"/>
        <dbReference type="ChEBI" id="CHEBI:43474"/>
        <dbReference type="ChEBI" id="CHEBI:456216"/>
        <dbReference type="EC" id="7.2.2.12"/>
    </reaction>
</comment>
<dbReference type="InterPro" id="IPR012312">
    <property type="entry name" value="Hemerythrin-like"/>
</dbReference>
<dbReference type="PANTHER" id="PTHR48085">
    <property type="entry name" value="CADMIUM/ZINC-TRANSPORTING ATPASE HMA2-RELATED"/>
    <property type="match status" value="1"/>
</dbReference>
<evidence type="ECO:0000256" key="9">
    <source>
        <dbReference type="ARBA" id="ARBA00047308"/>
    </source>
</evidence>
<keyword evidence="10" id="KW-1003">Cell membrane</keyword>
<dbReference type="Pfam" id="PF01814">
    <property type="entry name" value="Hemerythrin"/>
    <property type="match status" value="1"/>
</dbReference>
<dbReference type="InterPro" id="IPR001757">
    <property type="entry name" value="P_typ_ATPase"/>
</dbReference>
<dbReference type="SUPFAM" id="SSF56784">
    <property type="entry name" value="HAD-like"/>
    <property type="match status" value="1"/>
</dbReference>
<keyword evidence="6 10" id="KW-1133">Transmembrane helix</keyword>
<protein>
    <recommendedName>
        <fullName evidence="8">P-type Zn(2+) transporter</fullName>
        <ecNumber evidence="8">7.2.2.12</ecNumber>
    </recommendedName>
</protein>
<comment type="caution">
    <text evidence="13">The sequence shown here is derived from an EMBL/GenBank/DDBJ whole genome shotgun (WGS) entry which is preliminary data.</text>
</comment>
<keyword evidence="10" id="KW-0067">ATP-binding</keyword>
<dbReference type="InterPro" id="IPR018303">
    <property type="entry name" value="ATPase_P-typ_P_site"/>
</dbReference>
<dbReference type="PRINTS" id="PR00119">
    <property type="entry name" value="CATATPASE"/>
</dbReference>
<dbReference type="InterPro" id="IPR023298">
    <property type="entry name" value="ATPase_P-typ_TM_dom_sf"/>
</dbReference>
<dbReference type="GO" id="GO:0016887">
    <property type="term" value="F:ATP hydrolysis activity"/>
    <property type="evidence" value="ECO:0007669"/>
    <property type="project" value="InterPro"/>
</dbReference>
<organism evidence="13 14">
    <name type="scientific">Bradyrhizobium zhengyangense</name>
    <dbReference type="NCBI Taxonomy" id="2911009"/>
    <lineage>
        <taxon>Bacteria</taxon>
        <taxon>Pseudomonadati</taxon>
        <taxon>Pseudomonadota</taxon>
        <taxon>Alphaproteobacteria</taxon>
        <taxon>Hyphomicrobiales</taxon>
        <taxon>Nitrobacteraceae</taxon>
        <taxon>Bradyrhizobium</taxon>
    </lineage>
</organism>
<evidence type="ECO:0000256" key="10">
    <source>
        <dbReference type="RuleBase" id="RU362081"/>
    </source>
</evidence>
<keyword evidence="10" id="KW-0547">Nucleotide-binding</keyword>
<feature type="transmembrane region" description="Helical" evidence="10">
    <location>
        <begin position="256"/>
        <end position="281"/>
    </location>
</feature>
<dbReference type="SFLD" id="SFLDF00027">
    <property type="entry name" value="p-type_atpase"/>
    <property type="match status" value="1"/>
</dbReference>
<dbReference type="SUPFAM" id="SSF81665">
    <property type="entry name" value="Calcium ATPase, transmembrane domain M"/>
    <property type="match status" value="1"/>
</dbReference>
<comment type="subcellular location">
    <subcellularLocation>
        <location evidence="10">Cell membrane</location>
    </subcellularLocation>
    <subcellularLocation>
        <location evidence="1">Membrane</location>
    </subcellularLocation>
</comment>
<dbReference type="SFLD" id="SFLDG00002">
    <property type="entry name" value="C1.7:_P-type_atpase_like"/>
    <property type="match status" value="1"/>
</dbReference>
<dbReference type="InterPro" id="IPR044492">
    <property type="entry name" value="P_typ_ATPase_HD_dom"/>
</dbReference>
<accession>A0A9X1R4V8</accession>
<comment type="similarity">
    <text evidence="2 10">Belongs to the cation transport ATPase (P-type) (TC 3.A.3) family. Type IB subfamily.</text>
</comment>
<dbReference type="GO" id="GO:0005886">
    <property type="term" value="C:plasma membrane"/>
    <property type="evidence" value="ECO:0007669"/>
    <property type="project" value="UniProtKB-SubCell"/>
</dbReference>
<dbReference type="NCBIfam" id="TIGR01525">
    <property type="entry name" value="ATPase-IB_hvy"/>
    <property type="match status" value="1"/>
</dbReference>
<evidence type="ECO:0000259" key="12">
    <source>
        <dbReference type="Pfam" id="PF01814"/>
    </source>
</evidence>
<gene>
    <name evidence="13" type="ORF">L6654_12620</name>
</gene>
<proteinExistence type="inferred from homology"/>
<dbReference type="InterPro" id="IPR059000">
    <property type="entry name" value="ATPase_P-type_domA"/>
</dbReference>
<feature type="transmembrane region" description="Helical" evidence="10">
    <location>
        <begin position="231"/>
        <end position="250"/>
    </location>
</feature>
<dbReference type="SUPFAM" id="SSF81653">
    <property type="entry name" value="Calcium ATPase, transduction domain A"/>
    <property type="match status" value="1"/>
</dbReference>
<reference evidence="13" key="1">
    <citation type="submission" date="2022-01" db="EMBL/GenBank/DDBJ databases">
        <title>Genome sequnece data of strain Bradyrhizobium sp. nov.</title>
        <authorList>
            <person name="Zhang J."/>
        </authorList>
    </citation>
    <scope>NUCLEOTIDE SEQUENCE</scope>
    <source>
        <strain evidence="13">WYCCWR 13023</strain>
    </source>
</reference>
<dbReference type="SFLD" id="SFLDS00003">
    <property type="entry name" value="Haloacid_Dehalogenase"/>
    <property type="match status" value="1"/>
</dbReference>
<dbReference type="InterPro" id="IPR027256">
    <property type="entry name" value="P-typ_ATPase_IB"/>
</dbReference>
<dbReference type="Proteomes" id="UP001139054">
    <property type="component" value="Unassembled WGS sequence"/>
</dbReference>
<dbReference type="Gene3D" id="2.70.150.10">
    <property type="entry name" value="Calcium-transporting ATPase, cytoplasmic transduction domain A"/>
    <property type="match status" value="1"/>
</dbReference>
<evidence type="ECO:0000256" key="3">
    <source>
        <dbReference type="ARBA" id="ARBA00022692"/>
    </source>
</evidence>
<keyword evidence="5" id="KW-1278">Translocase</keyword>
<sequence length="765" mass="80483">MSFERVLRWGLVAIAIAGLTAGILARVAGRPDLADLAWKLGTAPVIGGLAVSIVRDLLGGRFGVDAIALLSMSAALALGQPLAGAVVALMYSGGNVLEDIAIARAERDLRSLVDRAPRQAHRKGNGGIEEVPIEAVSVGEELLVRAGEIVPVDGIVGSASATIDESAVSGEPIPVEKTRGSAVLSGSLNAGETFDLTVTAPAGESTYAGIVRMVTAAQTAKAPFVRMADRFALVLLPVTLAVAFLAWWISGDLTRSLAVLVAATPCPLILAAPVAFIAGVARAARRGILAKGGGALEALARAHTVLFDKTGTLTVGGARLLSVEVAPGEDPDEVLRLAASLEQASHHVLAKTVVAAALDRHLKLKAPEQVKETMGTGLSGLVDGRRVTAGSRELLRAHAELLPWELRAIRRASWRSALIVFVAVDRRPIGALLLADELRADTPRAIRLLRDAGIARMVMVTGDRAAAAQAIGAALDLDAVLADRVPSDKVEAVRAEQRLHPTIMVGDGINDAPALAVADIGVALGARGATASSEAADVVILADRLDRVGEAIMIAQRARRIALQSIVVGMGLSLVAMVAATVGWLNPVPAAIVQEIIDVAVILNALRALTPALARGGARISAEQGLALHHDHLALFKDLDRVRRIVDALDDATPESAAALIVEAQRLVQSSVVMHEREDEDSVYPKLAEVLRERHGLSAMSRAHREILHLTRLLDRIVEDLPSEKVDRYLVRDAQRVIEAIETLVRMHTAQEEDIYEAVAAQTAA</sequence>